<keyword evidence="3" id="KW-1185">Reference proteome</keyword>
<organism evidence="2 3">
    <name type="scientific">Calycina marina</name>
    <dbReference type="NCBI Taxonomy" id="1763456"/>
    <lineage>
        <taxon>Eukaryota</taxon>
        <taxon>Fungi</taxon>
        <taxon>Dikarya</taxon>
        <taxon>Ascomycota</taxon>
        <taxon>Pezizomycotina</taxon>
        <taxon>Leotiomycetes</taxon>
        <taxon>Helotiales</taxon>
        <taxon>Pezizellaceae</taxon>
        <taxon>Calycina</taxon>
    </lineage>
</organism>
<dbReference type="AlphaFoldDB" id="A0A9P8CF34"/>
<reference evidence="2" key="1">
    <citation type="journal article" date="2021" name="IMA Fungus">
        <title>Genomic characterization of three marine fungi, including Emericellopsis atlantica sp. nov. with signatures of a generalist lifestyle and marine biomass degradation.</title>
        <authorList>
            <person name="Hagestad O.C."/>
            <person name="Hou L."/>
            <person name="Andersen J.H."/>
            <person name="Hansen E.H."/>
            <person name="Altermark B."/>
            <person name="Li C."/>
            <person name="Kuhnert E."/>
            <person name="Cox R.J."/>
            <person name="Crous P.W."/>
            <person name="Spatafora J.W."/>
            <person name="Lail K."/>
            <person name="Amirebrahimi M."/>
            <person name="Lipzen A."/>
            <person name="Pangilinan J."/>
            <person name="Andreopoulos W."/>
            <person name="Hayes R.D."/>
            <person name="Ng V."/>
            <person name="Grigoriev I.V."/>
            <person name="Jackson S.A."/>
            <person name="Sutton T.D.S."/>
            <person name="Dobson A.D.W."/>
            <person name="Rama T."/>
        </authorList>
    </citation>
    <scope>NUCLEOTIDE SEQUENCE</scope>
    <source>
        <strain evidence="2">TRa3180A</strain>
    </source>
</reference>
<name>A0A9P8CF34_9HELO</name>
<evidence type="ECO:0000313" key="2">
    <source>
        <dbReference type="EMBL" id="KAG9244739.1"/>
    </source>
</evidence>
<gene>
    <name evidence="2" type="ORF">BJ878DRAFT_504823</name>
</gene>
<proteinExistence type="predicted"/>
<protein>
    <submittedName>
        <fullName evidence="2">Uncharacterized protein</fullName>
    </submittedName>
</protein>
<comment type="caution">
    <text evidence="2">The sequence shown here is derived from an EMBL/GenBank/DDBJ whole genome shotgun (WGS) entry which is preliminary data.</text>
</comment>
<keyword evidence="1" id="KW-0812">Transmembrane</keyword>
<keyword evidence="1" id="KW-0472">Membrane</keyword>
<sequence>MFEKFSQKRAASAGHIALPPILPMFHFAPTPLPPTTTRDAESAPETEILPPVAKPGIPKVLQNLMSSTFNSEENILKSSSCPLYLICYRTGTTGPEIRAIQAAKQLHHKQCGSAKGGASGSIAVLGDRELFQAVHDVYLYEMCSIWRRAFSLKTLRGIRLLYFTPTTRPAIVPLDEFVLQEVLYACKNPEKVNSGTEWIDWVFSLRQVECRHALEFIEGWNGSRVAVAGSIPLVISTFVGIIWSFKTGEIQDAFAVAGFILTAGSLLLALLAVISGIESSSGIQRRSVT</sequence>
<dbReference type="OrthoDB" id="9988102at2759"/>
<evidence type="ECO:0000256" key="1">
    <source>
        <dbReference type="SAM" id="Phobius"/>
    </source>
</evidence>
<dbReference type="Proteomes" id="UP000887226">
    <property type="component" value="Unassembled WGS sequence"/>
</dbReference>
<evidence type="ECO:0000313" key="3">
    <source>
        <dbReference type="Proteomes" id="UP000887226"/>
    </source>
</evidence>
<accession>A0A9P8CF34</accession>
<feature type="transmembrane region" description="Helical" evidence="1">
    <location>
        <begin position="257"/>
        <end position="277"/>
    </location>
</feature>
<keyword evidence="1" id="KW-1133">Transmembrane helix</keyword>
<dbReference type="EMBL" id="MU253887">
    <property type="protein sequence ID" value="KAG9244739.1"/>
    <property type="molecule type" value="Genomic_DNA"/>
</dbReference>
<feature type="transmembrane region" description="Helical" evidence="1">
    <location>
        <begin position="225"/>
        <end position="245"/>
    </location>
</feature>